<dbReference type="PANTHER" id="PTHR30547:SF5">
    <property type="entry name" value="NUCLEASE YHCG-RELATED"/>
    <property type="match status" value="1"/>
</dbReference>
<name>A0A7K1SJF0_9BACT</name>
<reference evidence="2 3" key="1">
    <citation type="submission" date="2019-12" db="EMBL/GenBank/DDBJ databases">
        <title>Spirosoma sp. HMF4905 genome sequencing and assembly.</title>
        <authorList>
            <person name="Kang H."/>
            <person name="Cha I."/>
            <person name="Kim H."/>
            <person name="Joh K."/>
        </authorList>
    </citation>
    <scope>NUCLEOTIDE SEQUENCE [LARGE SCALE GENOMIC DNA]</scope>
    <source>
        <strain evidence="2 3">HMF4905</strain>
    </source>
</reference>
<dbReference type="EMBL" id="WPIN01000013">
    <property type="protein sequence ID" value="MVM33937.1"/>
    <property type="molecule type" value="Genomic_DNA"/>
</dbReference>
<organism evidence="2 3">
    <name type="scientific">Spirosoma arboris</name>
    <dbReference type="NCBI Taxonomy" id="2682092"/>
    <lineage>
        <taxon>Bacteria</taxon>
        <taxon>Pseudomonadati</taxon>
        <taxon>Bacteroidota</taxon>
        <taxon>Cytophagia</taxon>
        <taxon>Cytophagales</taxon>
        <taxon>Cytophagaceae</taxon>
        <taxon>Spirosoma</taxon>
    </lineage>
</organism>
<dbReference type="RefSeq" id="WP_157588647.1">
    <property type="nucleotide sequence ID" value="NZ_WPIN01000013.1"/>
</dbReference>
<gene>
    <name evidence="2" type="ORF">GO755_28130</name>
</gene>
<dbReference type="PANTHER" id="PTHR30547">
    <property type="entry name" value="UNCHARACTERIZED PROTEIN YHCG-RELATED"/>
    <property type="match status" value="1"/>
</dbReference>
<accession>A0A7K1SJF0</accession>
<dbReference type="AlphaFoldDB" id="A0A7K1SJF0"/>
<protein>
    <submittedName>
        <fullName evidence="2">DUF1016 family protein</fullName>
    </submittedName>
</protein>
<feature type="domain" description="YhcG N-terminal" evidence="1">
    <location>
        <begin position="14"/>
        <end position="102"/>
    </location>
</feature>
<dbReference type="InterPro" id="IPR041527">
    <property type="entry name" value="YhcG_N"/>
</dbReference>
<dbReference type="InterPro" id="IPR053148">
    <property type="entry name" value="PD-DEXK-like_domain"/>
</dbReference>
<sequence>MEEFKQYPELLKRVKQQIQQAQVKVATSANQQLLLSYWQVGSLILFFQQQQGWGAKLIDRLSVDIHQAFPRVDGFSTRNLGYMKKFVLANLPLILQHLVAKLHETSQDTVDAVPMLDNAENFEQLFLCDCNQ</sequence>
<comment type="caution">
    <text evidence="2">The sequence shown here is derived from an EMBL/GenBank/DDBJ whole genome shotgun (WGS) entry which is preliminary data.</text>
</comment>
<proteinExistence type="predicted"/>
<evidence type="ECO:0000313" key="2">
    <source>
        <dbReference type="EMBL" id="MVM33937.1"/>
    </source>
</evidence>
<evidence type="ECO:0000313" key="3">
    <source>
        <dbReference type="Proteomes" id="UP000436006"/>
    </source>
</evidence>
<dbReference type="Proteomes" id="UP000436006">
    <property type="component" value="Unassembled WGS sequence"/>
</dbReference>
<dbReference type="Pfam" id="PF17761">
    <property type="entry name" value="DUF1016_N"/>
    <property type="match status" value="1"/>
</dbReference>
<keyword evidence="3" id="KW-1185">Reference proteome</keyword>
<evidence type="ECO:0000259" key="1">
    <source>
        <dbReference type="Pfam" id="PF17761"/>
    </source>
</evidence>